<dbReference type="PANTHER" id="PTHR23117">
    <property type="entry name" value="GUANYLATE KINASE-RELATED"/>
    <property type="match status" value="1"/>
</dbReference>
<gene>
    <name evidence="10" type="ORF">HMPREF9498_02781</name>
</gene>
<evidence type="ECO:0000256" key="1">
    <source>
        <dbReference type="ARBA" id="ARBA00003531"/>
    </source>
</evidence>
<dbReference type="PROSITE" id="PS50052">
    <property type="entry name" value="GUANYLATE_KINASE_2"/>
    <property type="match status" value="1"/>
</dbReference>
<dbReference type="InterPro" id="IPR008145">
    <property type="entry name" value="GK/Ca_channel_bsu"/>
</dbReference>
<comment type="caution">
    <text evidence="10">The sequence shown here is derived from an EMBL/GenBank/DDBJ whole genome shotgun (WGS) entry which is preliminary data.</text>
</comment>
<dbReference type="AlphaFoldDB" id="A0A125W2P2"/>
<keyword evidence="5" id="KW-0808">Transferase</keyword>
<dbReference type="InterPro" id="IPR008144">
    <property type="entry name" value="Guanylate_kin-like_dom"/>
</dbReference>
<evidence type="ECO:0000313" key="11">
    <source>
        <dbReference type="Proteomes" id="UP000004846"/>
    </source>
</evidence>
<dbReference type="EC" id="2.7.4.8" evidence="3"/>
<dbReference type="Pfam" id="PF00625">
    <property type="entry name" value="Guanylate_kin"/>
    <property type="match status" value="1"/>
</dbReference>
<dbReference type="CDD" id="cd00071">
    <property type="entry name" value="GMPK"/>
    <property type="match status" value="1"/>
</dbReference>
<dbReference type="GO" id="GO:0004385">
    <property type="term" value="F:GMP kinase activity"/>
    <property type="evidence" value="ECO:0007669"/>
    <property type="project" value="UniProtKB-EC"/>
</dbReference>
<dbReference type="SMART" id="SM00072">
    <property type="entry name" value="GuKc"/>
    <property type="match status" value="1"/>
</dbReference>
<evidence type="ECO:0000256" key="6">
    <source>
        <dbReference type="ARBA" id="ARBA00022777"/>
    </source>
</evidence>
<evidence type="ECO:0000256" key="7">
    <source>
        <dbReference type="ARBA" id="ARBA00030128"/>
    </source>
</evidence>
<dbReference type="PANTHER" id="PTHR23117:SF13">
    <property type="entry name" value="GUANYLATE KINASE"/>
    <property type="match status" value="1"/>
</dbReference>
<proteinExistence type="inferred from homology"/>
<organism evidence="10 11">
    <name type="scientific">Enterococcus faecalis TX4248</name>
    <dbReference type="NCBI Taxonomy" id="749495"/>
    <lineage>
        <taxon>Bacteria</taxon>
        <taxon>Bacillati</taxon>
        <taxon>Bacillota</taxon>
        <taxon>Bacilli</taxon>
        <taxon>Lactobacillales</taxon>
        <taxon>Enterococcaceae</taxon>
        <taxon>Enterococcus</taxon>
    </lineage>
</organism>
<reference evidence="10 11" key="1">
    <citation type="submission" date="2010-07" db="EMBL/GenBank/DDBJ databases">
        <authorList>
            <person name="Sid Ahmed O."/>
        </authorList>
    </citation>
    <scope>NUCLEOTIDE SEQUENCE [LARGE SCALE GENOMIC DNA]</scope>
    <source>
        <strain evidence="10 11">TX4248</strain>
    </source>
</reference>
<accession>A0A125W2P2</accession>
<evidence type="ECO:0000313" key="10">
    <source>
        <dbReference type="EMBL" id="EFM81639.1"/>
    </source>
</evidence>
<dbReference type="Gene3D" id="3.40.50.300">
    <property type="entry name" value="P-loop containing nucleotide triphosphate hydrolases"/>
    <property type="match status" value="1"/>
</dbReference>
<sequence>MIKQLQHPFFVIMGPSGSGKTAITSKVFPKNYKVISHTTRKKRLDEVDGVDYYFETKASFQTLIETNQLVEYDFYHGNYYGVGVDAIVETTKEHPAYNALTFPGFQAVFERFGESVIPVFFDVSKENIYQRLKQRESDPKIIEERLNLYDQEILIKNQLEQYPNYQRIDANGPIKEVAGLLQECIKHYY</sequence>
<keyword evidence="6 10" id="KW-0418">Kinase</keyword>
<comment type="similarity">
    <text evidence="2">Belongs to the guanylate kinase family.</text>
</comment>
<dbReference type="GO" id="GO:0005829">
    <property type="term" value="C:cytosol"/>
    <property type="evidence" value="ECO:0007669"/>
    <property type="project" value="TreeGrafter"/>
</dbReference>
<dbReference type="HOGENOM" id="CLU_001715_1_2_9"/>
<name>A0A125W2P2_ENTFL</name>
<evidence type="ECO:0000256" key="3">
    <source>
        <dbReference type="ARBA" id="ARBA00012961"/>
    </source>
</evidence>
<comment type="catalytic activity">
    <reaction evidence="8">
        <text>GMP + ATP = GDP + ADP</text>
        <dbReference type="Rhea" id="RHEA:20780"/>
        <dbReference type="ChEBI" id="CHEBI:30616"/>
        <dbReference type="ChEBI" id="CHEBI:58115"/>
        <dbReference type="ChEBI" id="CHEBI:58189"/>
        <dbReference type="ChEBI" id="CHEBI:456216"/>
        <dbReference type="EC" id="2.7.4.8"/>
    </reaction>
</comment>
<evidence type="ECO:0000259" key="9">
    <source>
        <dbReference type="PROSITE" id="PS50052"/>
    </source>
</evidence>
<feature type="domain" description="Guanylate kinase-like" evidence="9">
    <location>
        <begin position="7"/>
        <end position="186"/>
    </location>
</feature>
<protein>
    <recommendedName>
        <fullName evidence="4">Guanylate kinase</fullName>
        <ecNumber evidence="3">2.7.4.8</ecNumber>
    </recommendedName>
    <alternativeName>
        <fullName evidence="7">GMP kinase</fullName>
    </alternativeName>
</protein>
<dbReference type="FunFam" id="3.30.63.10:FF:000002">
    <property type="entry name" value="Guanylate kinase 1"/>
    <property type="match status" value="1"/>
</dbReference>
<evidence type="ECO:0000256" key="5">
    <source>
        <dbReference type="ARBA" id="ARBA00022679"/>
    </source>
</evidence>
<evidence type="ECO:0000256" key="4">
    <source>
        <dbReference type="ARBA" id="ARBA00016296"/>
    </source>
</evidence>
<dbReference type="RefSeq" id="WP_002384153.1">
    <property type="nucleotide sequence ID" value="NZ_GL454487.1"/>
</dbReference>
<dbReference type="EMBL" id="AEBR01000102">
    <property type="protein sequence ID" value="EFM81639.1"/>
    <property type="molecule type" value="Genomic_DNA"/>
</dbReference>
<evidence type="ECO:0000256" key="8">
    <source>
        <dbReference type="ARBA" id="ARBA00048594"/>
    </source>
</evidence>
<comment type="function">
    <text evidence="1">Essential for recycling GMP and indirectly, cGMP.</text>
</comment>
<dbReference type="InterPro" id="IPR027417">
    <property type="entry name" value="P-loop_NTPase"/>
</dbReference>
<dbReference type="Proteomes" id="UP000004846">
    <property type="component" value="Unassembled WGS sequence"/>
</dbReference>
<evidence type="ECO:0000256" key="2">
    <source>
        <dbReference type="ARBA" id="ARBA00005790"/>
    </source>
</evidence>
<dbReference type="SUPFAM" id="SSF52540">
    <property type="entry name" value="P-loop containing nucleoside triphosphate hydrolases"/>
    <property type="match status" value="1"/>
</dbReference>